<name>A0A0B2UZ22_TOXCA</name>
<feature type="region of interest" description="Disordered" evidence="1">
    <location>
        <begin position="73"/>
        <end position="125"/>
    </location>
</feature>
<keyword evidence="3" id="KW-1185">Reference proteome</keyword>
<reference evidence="2 3" key="1">
    <citation type="submission" date="2014-11" db="EMBL/GenBank/DDBJ databases">
        <title>Genetic blueprint of the zoonotic pathogen Toxocara canis.</title>
        <authorList>
            <person name="Zhu X.-Q."/>
            <person name="Korhonen P.K."/>
            <person name="Cai H."/>
            <person name="Young N.D."/>
            <person name="Nejsum P."/>
            <person name="von Samson-Himmelstjerna G."/>
            <person name="Boag P.R."/>
            <person name="Tan P."/>
            <person name="Li Q."/>
            <person name="Min J."/>
            <person name="Yang Y."/>
            <person name="Wang X."/>
            <person name="Fang X."/>
            <person name="Hall R.S."/>
            <person name="Hofmann A."/>
            <person name="Sternberg P.W."/>
            <person name="Jex A.R."/>
            <person name="Gasser R.B."/>
        </authorList>
    </citation>
    <scope>NUCLEOTIDE SEQUENCE [LARGE SCALE GENOMIC DNA]</scope>
    <source>
        <strain evidence="2">PN_DK_2014</strain>
    </source>
</reference>
<evidence type="ECO:0000256" key="1">
    <source>
        <dbReference type="SAM" id="MobiDB-lite"/>
    </source>
</evidence>
<sequence length="150" mass="17230">MVLMELRRYGYVADGKKQIFMTDYGERGRLIEDNDSLWEAIQDCYTYGLPSFIKIETREIPSKCDPKLELRKDNLEQPSCRESSVPFKSRTSRSRSPSVSGDSSSHDAYSSQTLSKRNEVQSVSTDNVDKRLANLEKKLDKLVDILEKKI</sequence>
<gene>
    <name evidence="2" type="ORF">Tcan_16880</name>
</gene>
<dbReference type="AlphaFoldDB" id="A0A0B2UZ22"/>
<evidence type="ECO:0000313" key="2">
    <source>
        <dbReference type="EMBL" id="KHN74469.1"/>
    </source>
</evidence>
<organism evidence="2 3">
    <name type="scientific">Toxocara canis</name>
    <name type="common">Canine roundworm</name>
    <dbReference type="NCBI Taxonomy" id="6265"/>
    <lineage>
        <taxon>Eukaryota</taxon>
        <taxon>Metazoa</taxon>
        <taxon>Ecdysozoa</taxon>
        <taxon>Nematoda</taxon>
        <taxon>Chromadorea</taxon>
        <taxon>Rhabditida</taxon>
        <taxon>Spirurina</taxon>
        <taxon>Ascaridomorpha</taxon>
        <taxon>Ascaridoidea</taxon>
        <taxon>Toxocaridae</taxon>
        <taxon>Toxocara</taxon>
    </lineage>
</organism>
<feature type="compositionally biased region" description="Polar residues" evidence="1">
    <location>
        <begin position="112"/>
        <end position="125"/>
    </location>
</feature>
<dbReference type="Proteomes" id="UP000031036">
    <property type="component" value="Unassembled WGS sequence"/>
</dbReference>
<evidence type="ECO:0000313" key="3">
    <source>
        <dbReference type="Proteomes" id="UP000031036"/>
    </source>
</evidence>
<protein>
    <submittedName>
        <fullName evidence="2">Uncharacterized protein</fullName>
    </submittedName>
</protein>
<comment type="caution">
    <text evidence="2">The sequence shown here is derived from an EMBL/GenBank/DDBJ whole genome shotgun (WGS) entry which is preliminary data.</text>
</comment>
<accession>A0A0B2UZ22</accession>
<dbReference type="EMBL" id="JPKZ01002906">
    <property type="protein sequence ID" value="KHN74469.1"/>
    <property type="molecule type" value="Genomic_DNA"/>
</dbReference>
<proteinExistence type="predicted"/>
<feature type="compositionally biased region" description="Low complexity" evidence="1">
    <location>
        <begin position="94"/>
        <end position="111"/>
    </location>
</feature>